<evidence type="ECO:0000313" key="2">
    <source>
        <dbReference type="EMBL" id="MDP9821233.1"/>
    </source>
</evidence>
<evidence type="ECO:0000313" key="3">
    <source>
        <dbReference type="Proteomes" id="UP001240447"/>
    </source>
</evidence>
<organism evidence="2 3">
    <name type="scientific">Nocardioides massiliensis</name>
    <dbReference type="NCBI Taxonomy" id="1325935"/>
    <lineage>
        <taxon>Bacteria</taxon>
        <taxon>Bacillati</taxon>
        <taxon>Actinomycetota</taxon>
        <taxon>Actinomycetes</taxon>
        <taxon>Propionibacteriales</taxon>
        <taxon>Nocardioidaceae</taxon>
        <taxon>Nocardioides</taxon>
    </lineage>
</organism>
<feature type="domain" description="Luciferase-like" evidence="1">
    <location>
        <begin position="11"/>
        <end position="248"/>
    </location>
</feature>
<accession>A0ABT9NLD6</accession>
<name>A0ABT9NLD6_9ACTN</name>
<protein>
    <submittedName>
        <fullName evidence="2">F420-dependent oxidoreductase</fullName>
    </submittedName>
</protein>
<dbReference type="InterPro" id="IPR036661">
    <property type="entry name" value="Luciferase-like_sf"/>
</dbReference>
<dbReference type="RefSeq" id="WP_068117625.1">
    <property type="nucleotide sequence ID" value="NZ_JAUSQM010000001.1"/>
</dbReference>
<dbReference type="NCBIfam" id="TIGR03619">
    <property type="entry name" value="F420_Rv2161c"/>
    <property type="match status" value="1"/>
</dbReference>
<comment type="caution">
    <text evidence="2">The sequence shown here is derived from an EMBL/GenBank/DDBJ whole genome shotgun (WGS) entry which is preliminary data.</text>
</comment>
<gene>
    <name evidence="2" type="ORF">J2S59_001042</name>
</gene>
<dbReference type="InterPro" id="IPR019921">
    <property type="entry name" value="Lucif-like_OxRdtase_Rv2161c"/>
</dbReference>
<dbReference type="PANTHER" id="PTHR30011">
    <property type="entry name" value="ALKANESULFONATE MONOOXYGENASE-RELATED"/>
    <property type="match status" value="1"/>
</dbReference>
<dbReference type="Pfam" id="PF00296">
    <property type="entry name" value="Bac_luciferase"/>
    <property type="match status" value="1"/>
</dbReference>
<dbReference type="EMBL" id="JAUSQM010000001">
    <property type="protein sequence ID" value="MDP9821233.1"/>
    <property type="molecule type" value="Genomic_DNA"/>
</dbReference>
<reference evidence="2 3" key="1">
    <citation type="submission" date="2023-07" db="EMBL/GenBank/DDBJ databases">
        <title>Sequencing the genomes of 1000 actinobacteria strains.</title>
        <authorList>
            <person name="Klenk H.-P."/>
        </authorList>
    </citation>
    <scope>NUCLEOTIDE SEQUENCE [LARGE SCALE GENOMIC DNA]</scope>
    <source>
        <strain evidence="2 3">GD13</strain>
    </source>
</reference>
<keyword evidence="3" id="KW-1185">Reference proteome</keyword>
<dbReference type="SUPFAM" id="SSF51679">
    <property type="entry name" value="Bacterial luciferase-like"/>
    <property type="match status" value="1"/>
</dbReference>
<dbReference type="PANTHER" id="PTHR30011:SF32">
    <property type="entry name" value="CONSERVED PROTEIN"/>
    <property type="match status" value="1"/>
</dbReference>
<dbReference type="InterPro" id="IPR051260">
    <property type="entry name" value="Diverse_substr_monoxygenases"/>
</dbReference>
<dbReference type="InterPro" id="IPR011251">
    <property type="entry name" value="Luciferase-like_dom"/>
</dbReference>
<dbReference type="Gene3D" id="3.20.20.30">
    <property type="entry name" value="Luciferase-like domain"/>
    <property type="match status" value="1"/>
</dbReference>
<sequence length="287" mass="31145">MEFYVATAFTDLADCLVLAEAAEELGYTGMGVPDHVVNLHTLSTPYPYTEDGSRRWPEFTPWPDPWVLIGAMAARTTRLRFVTSVYVAALRDPYSVAKAISTAAVIGGGRVALGVGVGWSKDEFALLGAPFAQRGARTDEMITLLRKLWSPGWTEHDGEHFPTPKLEMEPTPPPIPVYAGGWSEAAYRRAARNDGWIADLLTTEQVVAGIGRIRELRAEAGRADEPLTVLASLADAFLPEQFAAAAEAGVTALLTMPWAYYHGRDVTLDQKLDGLQRFAADNGIAPA</sequence>
<evidence type="ECO:0000259" key="1">
    <source>
        <dbReference type="Pfam" id="PF00296"/>
    </source>
</evidence>
<proteinExistence type="predicted"/>
<dbReference type="Proteomes" id="UP001240447">
    <property type="component" value="Unassembled WGS sequence"/>
</dbReference>